<feature type="domain" description="YCII-related" evidence="2">
    <location>
        <begin position="3"/>
        <end position="85"/>
    </location>
</feature>
<dbReference type="InterPro" id="IPR005545">
    <property type="entry name" value="YCII"/>
</dbReference>
<dbReference type="SUPFAM" id="SSF54909">
    <property type="entry name" value="Dimeric alpha+beta barrel"/>
    <property type="match status" value="1"/>
</dbReference>
<protein>
    <submittedName>
        <fullName evidence="3">YCII-like protein</fullName>
    </submittedName>
</protein>
<dbReference type="Proteomes" id="UP000035065">
    <property type="component" value="Unassembled WGS sequence"/>
</dbReference>
<dbReference type="STRING" id="644548.SCNU_16284"/>
<dbReference type="RefSeq" id="WP_009680453.1">
    <property type="nucleotide sequence ID" value="NZ_AEUD01000015.1"/>
</dbReference>
<organism evidence="3 4">
    <name type="scientific">Gordonia neofelifaecis NRRL B-59395</name>
    <dbReference type="NCBI Taxonomy" id="644548"/>
    <lineage>
        <taxon>Bacteria</taxon>
        <taxon>Bacillati</taxon>
        <taxon>Actinomycetota</taxon>
        <taxon>Actinomycetes</taxon>
        <taxon>Mycobacteriales</taxon>
        <taxon>Gordoniaceae</taxon>
        <taxon>Gordonia</taxon>
    </lineage>
</organism>
<evidence type="ECO:0000313" key="3">
    <source>
        <dbReference type="EMBL" id="EGD54046.1"/>
    </source>
</evidence>
<dbReference type="Gene3D" id="3.30.70.1060">
    <property type="entry name" value="Dimeric alpha+beta barrel"/>
    <property type="match status" value="1"/>
</dbReference>
<dbReference type="OrthoDB" id="8968203at2"/>
<dbReference type="EMBL" id="AEUD01000015">
    <property type="protein sequence ID" value="EGD54046.1"/>
    <property type="molecule type" value="Genomic_DNA"/>
</dbReference>
<dbReference type="AlphaFoldDB" id="F1YMW1"/>
<keyword evidence="4" id="KW-1185">Reference proteome</keyword>
<evidence type="ECO:0000259" key="2">
    <source>
        <dbReference type="Pfam" id="PF03795"/>
    </source>
</evidence>
<dbReference type="Pfam" id="PF03795">
    <property type="entry name" value="YCII"/>
    <property type="match status" value="1"/>
</dbReference>
<comment type="caution">
    <text evidence="3">The sequence shown here is derived from an EMBL/GenBank/DDBJ whole genome shotgun (WGS) entry which is preliminary data.</text>
</comment>
<evidence type="ECO:0000256" key="1">
    <source>
        <dbReference type="ARBA" id="ARBA00007689"/>
    </source>
</evidence>
<accession>F1YMW1</accession>
<proteinExistence type="inferred from homology"/>
<gene>
    <name evidence="3" type="ORF">SCNU_16284</name>
</gene>
<dbReference type="InterPro" id="IPR011008">
    <property type="entry name" value="Dimeric_a/b-barrel"/>
</dbReference>
<sequence>MALFAVEYTYAPEAAAVRDEFRPEHRGWLGAQHEAGRLQFVGPFADGSGAHLMITADDADSAREFLTGDPFARESAIAAVSVRELTQVYGPY</sequence>
<name>F1YMW1_9ACTN</name>
<dbReference type="eggNOG" id="COG2350">
    <property type="taxonomic scope" value="Bacteria"/>
</dbReference>
<reference evidence="3 4" key="1">
    <citation type="journal article" date="2011" name="J. Bacteriol.">
        <title>Draft Genome Sequence of Gordonia neofelifaecis NRRL B-59395, a Cholesterol-Degrading Actinomycete.</title>
        <authorList>
            <person name="Ge F."/>
            <person name="Li W."/>
            <person name="Chen G."/>
            <person name="Liu Y."/>
            <person name="Zhang G."/>
            <person name="Yong B."/>
            <person name="Wang Q."/>
            <person name="Wang N."/>
            <person name="Huang Z."/>
            <person name="Li W."/>
            <person name="Wang J."/>
            <person name="Wu C."/>
            <person name="Xie Q."/>
            <person name="Liu G."/>
        </authorList>
    </citation>
    <scope>NUCLEOTIDE SEQUENCE [LARGE SCALE GENOMIC DNA]</scope>
    <source>
        <strain evidence="3 4">NRRL B-59395</strain>
    </source>
</reference>
<comment type="similarity">
    <text evidence="1">Belongs to the YciI family.</text>
</comment>
<evidence type="ECO:0000313" key="4">
    <source>
        <dbReference type="Proteomes" id="UP000035065"/>
    </source>
</evidence>